<name>A0ABQ4WLA2_9ASTR</name>
<protein>
    <submittedName>
        <fullName evidence="1">Uncharacterized protein</fullName>
    </submittedName>
</protein>
<comment type="caution">
    <text evidence="1">The sequence shown here is derived from an EMBL/GenBank/DDBJ whole genome shotgun (WGS) entry which is preliminary data.</text>
</comment>
<dbReference type="Proteomes" id="UP001151760">
    <property type="component" value="Unassembled WGS sequence"/>
</dbReference>
<sequence>MTSSRFTWVKFLRSKDETPEFVTNFLKQIQVGLNKTVRFIRTDNVTRFVNQATVCILWKVLPFISSKVCSENSNKIGVVERTDLQQENSRLTGNHSTSTFDEIGTDNGSYLATKLELITSTLPATEDNAQRVTTSNILVYNNCSRCTDQQVPHRQTSDSPSSIQLQDIPKTPQSFRMFLIPAHNLATGDPGSGTIIIGNV</sequence>
<keyword evidence="2" id="KW-1185">Reference proteome</keyword>
<evidence type="ECO:0000313" key="1">
    <source>
        <dbReference type="EMBL" id="GJS53644.1"/>
    </source>
</evidence>
<organism evidence="1 2">
    <name type="scientific">Tanacetum coccineum</name>
    <dbReference type="NCBI Taxonomy" id="301880"/>
    <lineage>
        <taxon>Eukaryota</taxon>
        <taxon>Viridiplantae</taxon>
        <taxon>Streptophyta</taxon>
        <taxon>Embryophyta</taxon>
        <taxon>Tracheophyta</taxon>
        <taxon>Spermatophyta</taxon>
        <taxon>Magnoliopsida</taxon>
        <taxon>eudicotyledons</taxon>
        <taxon>Gunneridae</taxon>
        <taxon>Pentapetalae</taxon>
        <taxon>asterids</taxon>
        <taxon>campanulids</taxon>
        <taxon>Asterales</taxon>
        <taxon>Asteraceae</taxon>
        <taxon>Asteroideae</taxon>
        <taxon>Anthemideae</taxon>
        <taxon>Anthemidinae</taxon>
        <taxon>Tanacetum</taxon>
    </lineage>
</organism>
<proteinExistence type="predicted"/>
<gene>
    <name evidence="1" type="ORF">Tco_0627006</name>
</gene>
<accession>A0ABQ4WLA2</accession>
<reference evidence="1" key="2">
    <citation type="submission" date="2022-01" db="EMBL/GenBank/DDBJ databases">
        <authorList>
            <person name="Yamashiro T."/>
            <person name="Shiraishi A."/>
            <person name="Satake H."/>
            <person name="Nakayama K."/>
        </authorList>
    </citation>
    <scope>NUCLEOTIDE SEQUENCE</scope>
</reference>
<dbReference type="EMBL" id="BQNB010008740">
    <property type="protein sequence ID" value="GJS53644.1"/>
    <property type="molecule type" value="Genomic_DNA"/>
</dbReference>
<reference evidence="1" key="1">
    <citation type="journal article" date="2022" name="Int. J. Mol. Sci.">
        <title>Draft Genome of Tanacetum Coccineum: Genomic Comparison of Closely Related Tanacetum-Family Plants.</title>
        <authorList>
            <person name="Yamashiro T."/>
            <person name="Shiraishi A."/>
            <person name="Nakayama K."/>
            <person name="Satake H."/>
        </authorList>
    </citation>
    <scope>NUCLEOTIDE SEQUENCE</scope>
</reference>
<evidence type="ECO:0000313" key="2">
    <source>
        <dbReference type="Proteomes" id="UP001151760"/>
    </source>
</evidence>